<comment type="catalytic activity">
    <reaction evidence="2">
        <text>2 GTP = 3',3'-c-di-GMP + 2 diphosphate</text>
        <dbReference type="Rhea" id="RHEA:24898"/>
        <dbReference type="ChEBI" id="CHEBI:33019"/>
        <dbReference type="ChEBI" id="CHEBI:37565"/>
        <dbReference type="ChEBI" id="CHEBI:58805"/>
        <dbReference type="EC" id="2.7.7.65"/>
    </reaction>
</comment>
<feature type="transmembrane region" description="Helical" evidence="3">
    <location>
        <begin position="27"/>
        <end position="45"/>
    </location>
</feature>
<keyword evidence="6" id="KW-1185">Reference proteome</keyword>
<dbReference type="Proteomes" id="UP001549076">
    <property type="component" value="Unassembled WGS sequence"/>
</dbReference>
<accession>A0ABV2MZV4</accession>
<gene>
    <name evidence="5" type="ORF">ABID37_002563</name>
</gene>
<dbReference type="InterPro" id="IPR000160">
    <property type="entry name" value="GGDEF_dom"/>
</dbReference>
<evidence type="ECO:0000256" key="1">
    <source>
        <dbReference type="ARBA" id="ARBA00012528"/>
    </source>
</evidence>
<dbReference type="InterPro" id="IPR043128">
    <property type="entry name" value="Rev_trsase/Diguanyl_cyclase"/>
</dbReference>
<dbReference type="PANTHER" id="PTHR45138">
    <property type="entry name" value="REGULATORY COMPONENTS OF SENSORY TRANSDUCTION SYSTEM"/>
    <property type="match status" value="1"/>
</dbReference>
<dbReference type="InterPro" id="IPR029787">
    <property type="entry name" value="Nucleotide_cyclase"/>
</dbReference>
<feature type="transmembrane region" description="Helical" evidence="3">
    <location>
        <begin position="141"/>
        <end position="161"/>
    </location>
</feature>
<evidence type="ECO:0000256" key="3">
    <source>
        <dbReference type="SAM" id="Phobius"/>
    </source>
</evidence>
<proteinExistence type="predicted"/>
<evidence type="ECO:0000259" key="4">
    <source>
        <dbReference type="PROSITE" id="PS50887"/>
    </source>
</evidence>
<dbReference type="Pfam" id="PF00990">
    <property type="entry name" value="GGDEF"/>
    <property type="match status" value="1"/>
</dbReference>
<dbReference type="RefSeq" id="WP_354195275.1">
    <property type="nucleotide sequence ID" value="NZ_JBEPML010000008.1"/>
</dbReference>
<dbReference type="Gene3D" id="3.30.70.270">
    <property type="match status" value="1"/>
</dbReference>
<comment type="caution">
    <text evidence="5">The sequence shown here is derived from an EMBL/GenBank/DDBJ whole genome shotgun (WGS) entry which is preliminary data.</text>
</comment>
<feature type="domain" description="GGDEF" evidence="4">
    <location>
        <begin position="237"/>
        <end position="370"/>
    </location>
</feature>
<dbReference type="PROSITE" id="PS50887">
    <property type="entry name" value="GGDEF"/>
    <property type="match status" value="1"/>
</dbReference>
<dbReference type="SMART" id="SM00267">
    <property type="entry name" value="GGDEF"/>
    <property type="match status" value="1"/>
</dbReference>
<dbReference type="CDD" id="cd01949">
    <property type="entry name" value="GGDEF"/>
    <property type="match status" value="1"/>
</dbReference>
<dbReference type="InterPro" id="IPR050469">
    <property type="entry name" value="Diguanylate_Cyclase"/>
</dbReference>
<sequence>MVNALLLIVFAVAFAFAGLGHNDRRYWTFLVASNVIFAAAFVFFARHINGTPEALLLPNCLLVIGLGLRWRAVRTFFGHNSSSAWFLALGLFVALALLLSPLLGRGLIFGLTNGVIAAQILAIIISIILEREQLPSRWGLVFAYGAVAASSLLRVVQGLFLDRGMDNLLPADIFLDLNLIAATIHISASGAFSLSLAYERSVASLRETALRDPLTGLYNRWSIQDLPELIKRAGAPKEAALVLLDIDHFKAVNDNHGHAAGDQAIKRCAQLIRRVFQKDDLIARIGGEEFIILLPGKNIRHASRLAETLRKAIEDEPMLFQGKDIRLTASFGISHGSLNAHSFTHLLEKADACLYQAKNAGRNRIVVDPERTA</sequence>
<feature type="transmembrane region" description="Helical" evidence="3">
    <location>
        <begin position="173"/>
        <end position="198"/>
    </location>
</feature>
<dbReference type="SUPFAM" id="SSF55073">
    <property type="entry name" value="Nucleotide cyclase"/>
    <property type="match status" value="1"/>
</dbReference>
<reference evidence="5 6" key="1">
    <citation type="submission" date="2024-06" db="EMBL/GenBank/DDBJ databases">
        <title>Genomic Encyclopedia of Type Strains, Phase IV (KMG-IV): sequencing the most valuable type-strain genomes for metagenomic binning, comparative biology and taxonomic classification.</title>
        <authorList>
            <person name="Goeker M."/>
        </authorList>
    </citation>
    <scope>NUCLEOTIDE SEQUENCE [LARGE SCALE GENOMIC DNA]</scope>
    <source>
        <strain evidence="5 6">DSM 27865</strain>
    </source>
</reference>
<keyword evidence="3" id="KW-0472">Membrane</keyword>
<keyword evidence="3" id="KW-1133">Transmembrane helix</keyword>
<dbReference type="EMBL" id="JBEPML010000008">
    <property type="protein sequence ID" value="MET3792346.1"/>
    <property type="molecule type" value="Genomic_DNA"/>
</dbReference>
<dbReference type="NCBIfam" id="TIGR00254">
    <property type="entry name" value="GGDEF"/>
    <property type="match status" value="1"/>
</dbReference>
<dbReference type="PANTHER" id="PTHR45138:SF9">
    <property type="entry name" value="DIGUANYLATE CYCLASE DGCM-RELATED"/>
    <property type="match status" value="1"/>
</dbReference>
<keyword evidence="3" id="KW-0812">Transmembrane</keyword>
<organism evidence="5 6">
    <name type="scientific">Aquamicrobium terrae</name>
    <dbReference type="NCBI Taxonomy" id="1324945"/>
    <lineage>
        <taxon>Bacteria</taxon>
        <taxon>Pseudomonadati</taxon>
        <taxon>Pseudomonadota</taxon>
        <taxon>Alphaproteobacteria</taxon>
        <taxon>Hyphomicrobiales</taxon>
        <taxon>Phyllobacteriaceae</taxon>
        <taxon>Aquamicrobium</taxon>
    </lineage>
</organism>
<feature type="transmembrane region" description="Helical" evidence="3">
    <location>
        <begin position="54"/>
        <end position="72"/>
    </location>
</feature>
<dbReference type="EC" id="2.7.7.65" evidence="1"/>
<feature type="transmembrane region" description="Helical" evidence="3">
    <location>
        <begin position="110"/>
        <end position="129"/>
    </location>
</feature>
<name>A0ABV2MZV4_9HYPH</name>
<evidence type="ECO:0000256" key="2">
    <source>
        <dbReference type="ARBA" id="ARBA00034247"/>
    </source>
</evidence>
<evidence type="ECO:0000313" key="5">
    <source>
        <dbReference type="EMBL" id="MET3792346.1"/>
    </source>
</evidence>
<evidence type="ECO:0000313" key="6">
    <source>
        <dbReference type="Proteomes" id="UP001549076"/>
    </source>
</evidence>
<protein>
    <recommendedName>
        <fullName evidence="1">diguanylate cyclase</fullName>
        <ecNumber evidence="1">2.7.7.65</ecNumber>
    </recommendedName>
</protein>
<feature type="transmembrane region" description="Helical" evidence="3">
    <location>
        <begin position="84"/>
        <end position="103"/>
    </location>
</feature>